<accession>A0A915CYC7</accession>
<sequence>MHLRCFVNQQRVLWCHQHEVCPEGEKAYVNAADMSVGVLDQCRRLLSSHVSLSFNSKKIDTTAVHPSLEIYVLLEKLCTVILLPKQPSDALLAAIAALVHRGIHANPILQVLSKAIAKKTLGCHEAAQWVPSSHVLTLYLSKHTSRVHHWSLLQRRCDLGVSA</sequence>
<name>A0A915CYC7_9BILA</name>
<proteinExistence type="predicted"/>
<reference evidence="2" key="1">
    <citation type="submission" date="2022-11" db="UniProtKB">
        <authorList>
            <consortium name="WormBaseParasite"/>
        </authorList>
    </citation>
    <scope>IDENTIFICATION</scope>
</reference>
<organism evidence="1 2">
    <name type="scientific">Ditylenchus dipsaci</name>
    <dbReference type="NCBI Taxonomy" id="166011"/>
    <lineage>
        <taxon>Eukaryota</taxon>
        <taxon>Metazoa</taxon>
        <taxon>Ecdysozoa</taxon>
        <taxon>Nematoda</taxon>
        <taxon>Chromadorea</taxon>
        <taxon>Rhabditida</taxon>
        <taxon>Tylenchina</taxon>
        <taxon>Tylenchomorpha</taxon>
        <taxon>Sphaerularioidea</taxon>
        <taxon>Anguinidae</taxon>
        <taxon>Anguininae</taxon>
        <taxon>Ditylenchus</taxon>
    </lineage>
</organism>
<evidence type="ECO:0000313" key="2">
    <source>
        <dbReference type="WBParaSite" id="jg13456"/>
    </source>
</evidence>
<dbReference type="Proteomes" id="UP000887574">
    <property type="component" value="Unplaced"/>
</dbReference>
<protein>
    <submittedName>
        <fullName evidence="2">Uncharacterized protein</fullName>
    </submittedName>
</protein>
<dbReference type="AlphaFoldDB" id="A0A915CYC7"/>
<keyword evidence="1" id="KW-1185">Reference proteome</keyword>
<evidence type="ECO:0000313" key="1">
    <source>
        <dbReference type="Proteomes" id="UP000887574"/>
    </source>
</evidence>
<dbReference type="WBParaSite" id="jg13456">
    <property type="protein sequence ID" value="jg13456"/>
    <property type="gene ID" value="jg13456"/>
</dbReference>